<feature type="region of interest" description="Disordered" evidence="1">
    <location>
        <begin position="186"/>
        <end position="216"/>
    </location>
</feature>
<keyword evidence="2" id="KW-0472">Membrane</keyword>
<reference evidence="3 4" key="1">
    <citation type="submission" date="2024-09" db="EMBL/GenBank/DDBJ databases">
        <authorList>
            <person name="Sun Q."/>
            <person name="Mori K."/>
        </authorList>
    </citation>
    <scope>NUCLEOTIDE SEQUENCE [LARGE SCALE GENOMIC DNA]</scope>
    <source>
        <strain evidence="3 4">TISTR 1856</strain>
    </source>
</reference>
<proteinExistence type="predicted"/>
<protein>
    <submittedName>
        <fullName evidence="3">Uncharacterized protein</fullName>
    </submittedName>
</protein>
<keyword evidence="2" id="KW-1133">Transmembrane helix</keyword>
<evidence type="ECO:0000313" key="3">
    <source>
        <dbReference type="EMBL" id="MFB9376090.1"/>
    </source>
</evidence>
<sequence length="216" mass="22338">MATDDLATPPATPGATASPPGRRFLVGDVLAGAVVALAVWAAVTVHAAVSALAEPARRAAVTADTLADRLASTAEGLGRLPLVGDEAAAPLDGASRAGAGLADAARETVERVDHLALVLALVTVGLPVAIALVLRLLPRRREARRLGERERLLATPGGRRLLALRRLLELPGEEALRLHPDPVRGLLDDDPGVLERLTGPRGSGRSRRGASPSVRP</sequence>
<evidence type="ECO:0000313" key="4">
    <source>
        <dbReference type="Proteomes" id="UP001589748"/>
    </source>
</evidence>
<keyword evidence="4" id="KW-1185">Reference proteome</keyword>
<keyword evidence="2" id="KW-0812">Transmembrane</keyword>
<dbReference type="RefSeq" id="WP_380134538.1">
    <property type="nucleotide sequence ID" value="NZ_JBHLUI010000002.1"/>
</dbReference>
<accession>A0ABV5LPS0</accession>
<name>A0ABV5LPS0_9ACTN</name>
<evidence type="ECO:0000256" key="1">
    <source>
        <dbReference type="SAM" id="MobiDB-lite"/>
    </source>
</evidence>
<evidence type="ECO:0000256" key="2">
    <source>
        <dbReference type="SAM" id="Phobius"/>
    </source>
</evidence>
<gene>
    <name evidence="3" type="ORF">ACFFVI_03825</name>
</gene>
<comment type="caution">
    <text evidence="3">The sequence shown here is derived from an EMBL/GenBank/DDBJ whole genome shotgun (WGS) entry which is preliminary data.</text>
</comment>
<feature type="transmembrane region" description="Helical" evidence="2">
    <location>
        <begin position="115"/>
        <end position="137"/>
    </location>
</feature>
<dbReference type="Proteomes" id="UP001589748">
    <property type="component" value="Unassembled WGS sequence"/>
</dbReference>
<feature type="transmembrane region" description="Helical" evidence="2">
    <location>
        <begin position="29"/>
        <end position="49"/>
    </location>
</feature>
<organism evidence="3 4">
    <name type="scientific">Kineococcus gynurae</name>
    <dbReference type="NCBI Taxonomy" id="452979"/>
    <lineage>
        <taxon>Bacteria</taxon>
        <taxon>Bacillati</taxon>
        <taxon>Actinomycetota</taxon>
        <taxon>Actinomycetes</taxon>
        <taxon>Kineosporiales</taxon>
        <taxon>Kineosporiaceae</taxon>
        <taxon>Kineococcus</taxon>
    </lineage>
</organism>
<dbReference type="EMBL" id="JBHMDM010000002">
    <property type="protein sequence ID" value="MFB9376090.1"/>
    <property type="molecule type" value="Genomic_DNA"/>
</dbReference>